<dbReference type="OrthoDB" id="1917265at2759"/>
<feature type="region of interest" description="Disordered" evidence="1">
    <location>
        <begin position="42"/>
        <end position="64"/>
    </location>
</feature>
<keyword evidence="2" id="KW-0812">Transmembrane</keyword>
<keyword evidence="4" id="KW-1185">Reference proteome</keyword>
<proteinExistence type="predicted"/>
<evidence type="ECO:0000313" key="3">
    <source>
        <dbReference type="EMBL" id="CAA2965026.1"/>
    </source>
</evidence>
<dbReference type="AlphaFoldDB" id="A0A8S0QHS9"/>
<accession>A0A8S0QHS9</accession>
<keyword evidence="2" id="KW-0472">Membrane</keyword>
<evidence type="ECO:0000313" key="4">
    <source>
        <dbReference type="Proteomes" id="UP000594638"/>
    </source>
</evidence>
<name>A0A8S0QHS9_OLEEU</name>
<sequence length="139" mass="15306">MKSLLELIACYGSSSAELALRQPDEESRSLVAAGDRRHVGRKWGKVMGMRRGGGPSDWSPSLSSISESNKLCEANNQPRPPVVRFNRNLMRKVGRVANKDQDPSSHRDDTRRSSISAAMLAFSPTAFFLLIAPVTTHII</sequence>
<dbReference type="PANTHER" id="PTHR35318">
    <property type="entry name" value="BNAA10G08410D PROTEIN"/>
    <property type="match status" value="1"/>
</dbReference>
<evidence type="ECO:0000256" key="1">
    <source>
        <dbReference type="SAM" id="MobiDB-lite"/>
    </source>
</evidence>
<feature type="transmembrane region" description="Helical" evidence="2">
    <location>
        <begin position="115"/>
        <end position="134"/>
    </location>
</feature>
<reference evidence="3 4" key="1">
    <citation type="submission" date="2019-12" db="EMBL/GenBank/DDBJ databases">
        <authorList>
            <person name="Alioto T."/>
            <person name="Alioto T."/>
            <person name="Gomez Garrido J."/>
        </authorList>
    </citation>
    <scope>NUCLEOTIDE SEQUENCE [LARGE SCALE GENOMIC DNA]</scope>
</reference>
<protein>
    <submittedName>
        <fullName evidence="3">Uncharacterized protein</fullName>
    </submittedName>
</protein>
<comment type="caution">
    <text evidence="3">The sequence shown here is derived from an EMBL/GenBank/DDBJ whole genome shotgun (WGS) entry which is preliminary data.</text>
</comment>
<dbReference type="Proteomes" id="UP000594638">
    <property type="component" value="Unassembled WGS sequence"/>
</dbReference>
<keyword evidence="2" id="KW-1133">Transmembrane helix</keyword>
<dbReference type="EMBL" id="CACTIH010001834">
    <property type="protein sequence ID" value="CAA2965026.1"/>
    <property type="molecule type" value="Genomic_DNA"/>
</dbReference>
<organism evidence="3 4">
    <name type="scientific">Olea europaea subsp. europaea</name>
    <dbReference type="NCBI Taxonomy" id="158383"/>
    <lineage>
        <taxon>Eukaryota</taxon>
        <taxon>Viridiplantae</taxon>
        <taxon>Streptophyta</taxon>
        <taxon>Embryophyta</taxon>
        <taxon>Tracheophyta</taxon>
        <taxon>Spermatophyta</taxon>
        <taxon>Magnoliopsida</taxon>
        <taxon>eudicotyledons</taxon>
        <taxon>Gunneridae</taxon>
        <taxon>Pentapetalae</taxon>
        <taxon>asterids</taxon>
        <taxon>lamiids</taxon>
        <taxon>Lamiales</taxon>
        <taxon>Oleaceae</taxon>
        <taxon>Oleeae</taxon>
        <taxon>Olea</taxon>
    </lineage>
</organism>
<gene>
    <name evidence="3" type="ORF">OLEA9_A004875</name>
</gene>
<dbReference type="PANTHER" id="PTHR35318:SF2">
    <property type="entry name" value="OS08G0138900 PROTEIN"/>
    <property type="match status" value="1"/>
</dbReference>
<evidence type="ECO:0000256" key="2">
    <source>
        <dbReference type="SAM" id="Phobius"/>
    </source>
</evidence>
<dbReference type="Gramene" id="OE9A004875T2">
    <property type="protein sequence ID" value="OE9A004875C2"/>
    <property type="gene ID" value="OE9A004875"/>
</dbReference>